<dbReference type="Gene3D" id="3.40.630.10">
    <property type="entry name" value="Zn peptidases"/>
    <property type="match status" value="2"/>
</dbReference>
<dbReference type="SUPFAM" id="SSF55031">
    <property type="entry name" value="Bacterial exopeptidase dimerisation domain"/>
    <property type="match status" value="1"/>
</dbReference>
<proteinExistence type="predicted"/>
<dbReference type="EC" id="3.5.1.87" evidence="3"/>
<reference evidence="3" key="1">
    <citation type="submission" date="2019-08" db="EMBL/GenBank/DDBJ databases">
        <authorList>
            <person name="Kucharzyk K."/>
            <person name="Murdoch R.W."/>
            <person name="Higgins S."/>
            <person name="Loffler F."/>
        </authorList>
    </citation>
    <scope>NUCLEOTIDE SEQUENCE</scope>
</reference>
<dbReference type="AlphaFoldDB" id="A0A645B9D7"/>
<organism evidence="3">
    <name type="scientific">bioreactor metagenome</name>
    <dbReference type="NCBI Taxonomy" id="1076179"/>
    <lineage>
        <taxon>unclassified sequences</taxon>
        <taxon>metagenomes</taxon>
        <taxon>ecological metagenomes</taxon>
    </lineage>
</organism>
<name>A0A645B9D7_9ZZZZ</name>
<gene>
    <name evidence="3" type="primary">hyuC_8</name>
    <name evidence="3" type="ORF">SDC9_108955</name>
</gene>
<sequence>MMCSGIVCGKYKKEDMLSSVNPDGQTFGEALEKSGYVGDASNRFSAEKYAAMFELHVEQGPRLERRGIDVGVVENVIGMKAYRIKTYGQSDHSGTTPMDCRHDALFAAAKLLCILHEELDKVDPELVYTNGYIKVHPCMHTIIPDYCEFILDMRHVDPAVLKKCVAIVEALPKEIVGCKVEFEVAWARPTVPFDRKLVDIVKKSVDGLGYSNVFMNSGAGHDAQFVADVLPTTMIFVPSKDGHSHCELEYTAPHLCAQGVDVLLNAVLELDKAL</sequence>
<dbReference type="PANTHER" id="PTHR32494:SF5">
    <property type="entry name" value="ALLANTOATE AMIDOHYDROLASE"/>
    <property type="match status" value="1"/>
</dbReference>
<dbReference type="GO" id="GO:0050538">
    <property type="term" value="F:N-carbamoyl-L-amino-acid hydrolase activity"/>
    <property type="evidence" value="ECO:0007669"/>
    <property type="project" value="UniProtKB-EC"/>
</dbReference>
<dbReference type="SUPFAM" id="SSF53187">
    <property type="entry name" value="Zn-dependent exopeptidases"/>
    <property type="match status" value="1"/>
</dbReference>
<dbReference type="EMBL" id="VSSQ01018681">
    <property type="protein sequence ID" value="MPM62089.1"/>
    <property type="molecule type" value="Genomic_DNA"/>
</dbReference>
<dbReference type="InterPro" id="IPR011650">
    <property type="entry name" value="Peptidase_M20_dimer"/>
</dbReference>
<protein>
    <submittedName>
        <fullName evidence="3">N-carbamoyl-L-amino-acid hydrolase</fullName>
        <ecNumber evidence="3">3.5.1.87</ecNumber>
    </submittedName>
</protein>
<dbReference type="InterPro" id="IPR010158">
    <property type="entry name" value="Amidase_Cbmase"/>
</dbReference>
<evidence type="ECO:0000256" key="1">
    <source>
        <dbReference type="ARBA" id="ARBA00022801"/>
    </source>
</evidence>
<dbReference type="PANTHER" id="PTHR32494">
    <property type="entry name" value="ALLANTOATE DEIMINASE-RELATED"/>
    <property type="match status" value="1"/>
</dbReference>
<keyword evidence="1 3" id="KW-0378">Hydrolase</keyword>
<dbReference type="Pfam" id="PF01546">
    <property type="entry name" value="Peptidase_M20"/>
    <property type="match status" value="1"/>
</dbReference>
<feature type="domain" description="Peptidase M20 dimerisation" evidence="2">
    <location>
        <begin position="78"/>
        <end position="173"/>
    </location>
</feature>
<accession>A0A645B9D7</accession>
<dbReference type="InterPro" id="IPR036264">
    <property type="entry name" value="Bact_exopeptidase_dim_dom"/>
</dbReference>
<comment type="caution">
    <text evidence="3">The sequence shown here is derived from an EMBL/GenBank/DDBJ whole genome shotgun (WGS) entry which is preliminary data.</text>
</comment>
<evidence type="ECO:0000313" key="3">
    <source>
        <dbReference type="EMBL" id="MPM62089.1"/>
    </source>
</evidence>
<dbReference type="InterPro" id="IPR002933">
    <property type="entry name" value="Peptidase_M20"/>
</dbReference>
<dbReference type="Pfam" id="PF07687">
    <property type="entry name" value="M20_dimer"/>
    <property type="match status" value="1"/>
</dbReference>
<dbReference type="NCBIfam" id="TIGR01879">
    <property type="entry name" value="hydantase"/>
    <property type="match status" value="1"/>
</dbReference>
<evidence type="ECO:0000259" key="2">
    <source>
        <dbReference type="Pfam" id="PF07687"/>
    </source>
</evidence>
<dbReference type="GO" id="GO:0016813">
    <property type="term" value="F:hydrolase activity, acting on carbon-nitrogen (but not peptide) bonds, in linear amidines"/>
    <property type="evidence" value="ECO:0007669"/>
    <property type="project" value="InterPro"/>
</dbReference>